<organism evidence="5 6">
    <name type="scientific">Pleodorina starrii</name>
    <dbReference type="NCBI Taxonomy" id="330485"/>
    <lineage>
        <taxon>Eukaryota</taxon>
        <taxon>Viridiplantae</taxon>
        <taxon>Chlorophyta</taxon>
        <taxon>core chlorophytes</taxon>
        <taxon>Chlorophyceae</taxon>
        <taxon>CS clade</taxon>
        <taxon>Chlamydomonadales</taxon>
        <taxon>Volvocaceae</taxon>
        <taxon>Pleodorina</taxon>
    </lineage>
</organism>
<dbReference type="AlphaFoldDB" id="A0A9W6C0Q2"/>
<dbReference type="PROSITE" id="PS50294">
    <property type="entry name" value="WD_REPEATS_REGION"/>
    <property type="match status" value="3"/>
</dbReference>
<feature type="repeat" description="WD" evidence="3">
    <location>
        <begin position="583"/>
        <end position="616"/>
    </location>
</feature>
<feature type="repeat" description="WD" evidence="3">
    <location>
        <begin position="642"/>
        <end position="676"/>
    </location>
</feature>
<dbReference type="Pfam" id="PF00400">
    <property type="entry name" value="WD40"/>
    <property type="match status" value="4"/>
</dbReference>
<dbReference type="InterPro" id="IPR051859">
    <property type="entry name" value="DCAF"/>
</dbReference>
<feature type="repeat" description="WD" evidence="3">
    <location>
        <begin position="778"/>
        <end position="810"/>
    </location>
</feature>
<dbReference type="FunFam" id="2.130.10.10:FF:000492">
    <property type="entry name" value="LEC14B homolog isoform X2"/>
    <property type="match status" value="1"/>
</dbReference>
<feature type="compositionally biased region" description="Low complexity" evidence="4">
    <location>
        <begin position="63"/>
        <end position="76"/>
    </location>
</feature>
<feature type="region of interest" description="Disordered" evidence="4">
    <location>
        <begin position="619"/>
        <end position="639"/>
    </location>
</feature>
<dbReference type="Gene3D" id="2.130.10.10">
    <property type="entry name" value="YVTN repeat-like/Quinoprotein amine dehydrogenase"/>
    <property type="match status" value="2"/>
</dbReference>
<dbReference type="Proteomes" id="UP001165080">
    <property type="component" value="Unassembled WGS sequence"/>
</dbReference>
<dbReference type="GO" id="GO:0043161">
    <property type="term" value="P:proteasome-mediated ubiquitin-dependent protein catabolic process"/>
    <property type="evidence" value="ECO:0007669"/>
    <property type="project" value="TreeGrafter"/>
</dbReference>
<dbReference type="InterPro" id="IPR036322">
    <property type="entry name" value="WD40_repeat_dom_sf"/>
</dbReference>
<protein>
    <submittedName>
        <fullName evidence="5">Uncharacterized protein</fullName>
    </submittedName>
</protein>
<dbReference type="EMBL" id="BRXU01000044">
    <property type="protein sequence ID" value="GLC61285.1"/>
    <property type="molecule type" value="Genomic_DNA"/>
</dbReference>
<proteinExistence type="predicted"/>
<keyword evidence="2" id="KW-0677">Repeat</keyword>
<feature type="compositionally biased region" description="Low complexity" evidence="4">
    <location>
        <begin position="370"/>
        <end position="383"/>
    </location>
</feature>
<gene>
    <name evidence="5" type="primary">PLEST009433</name>
    <name evidence="5" type="ORF">PLESTB_001739600</name>
</gene>
<dbReference type="InterPro" id="IPR001680">
    <property type="entry name" value="WD40_rpt"/>
</dbReference>
<dbReference type="GO" id="GO:0080008">
    <property type="term" value="C:Cul4-RING E3 ubiquitin ligase complex"/>
    <property type="evidence" value="ECO:0007669"/>
    <property type="project" value="TreeGrafter"/>
</dbReference>
<feature type="compositionally biased region" description="Acidic residues" evidence="4">
    <location>
        <begin position="102"/>
        <end position="131"/>
    </location>
</feature>
<feature type="compositionally biased region" description="Pro residues" evidence="4">
    <location>
        <begin position="341"/>
        <end position="355"/>
    </location>
</feature>
<dbReference type="PANTHER" id="PTHR19847">
    <property type="entry name" value="DDB1- AND CUL4-ASSOCIATED FACTOR 11"/>
    <property type="match status" value="1"/>
</dbReference>
<dbReference type="SUPFAM" id="SSF50978">
    <property type="entry name" value="WD40 repeat-like"/>
    <property type="match status" value="1"/>
</dbReference>
<feature type="compositionally biased region" description="Low complexity" evidence="4">
    <location>
        <begin position="288"/>
        <end position="331"/>
    </location>
</feature>
<evidence type="ECO:0000313" key="5">
    <source>
        <dbReference type="EMBL" id="GLC61285.1"/>
    </source>
</evidence>
<feature type="region of interest" description="Disordered" evidence="4">
    <location>
        <begin position="275"/>
        <end position="383"/>
    </location>
</feature>
<dbReference type="InterPro" id="IPR020472">
    <property type="entry name" value="WD40_PAC1"/>
</dbReference>
<evidence type="ECO:0000256" key="3">
    <source>
        <dbReference type="PROSITE-ProRule" id="PRU00221"/>
    </source>
</evidence>
<feature type="compositionally biased region" description="Acidic residues" evidence="4">
    <location>
        <begin position="32"/>
        <end position="62"/>
    </location>
</feature>
<evidence type="ECO:0000256" key="2">
    <source>
        <dbReference type="ARBA" id="ARBA00022737"/>
    </source>
</evidence>
<keyword evidence="1 3" id="KW-0853">WD repeat</keyword>
<sequence>MEPEQVVAAAPSVEDPPAVIDDDITDNHQDDIDSDYDIDKDDSGDDDNRDGGNDDDDDDDNSSDGAAGAAAAPALGKRARVARRGTTDGAGALASSGAAAVSDDDDDDEKEEDDDEDDDDDDDDDDEDADLGEAREPPADYLDDGTEEEEGEEDEEEEEGQGRGGGVRRPPSIQEFLAWRLLWRVPRGSESARTRYPLYQEATPAALTRGSLWQQIHQATGAALPSARNRAHPFYSPLDAGFDCSMFASRDAPYGLNVRQSVREAVTRDPRVAARVTLLGPPPPPAAASPTSTTTTTTKTRTAAAASSTPATTTTTTGAAAPTTSSPSAPSRSGLFGLFGPAPPPPPPQSTPPPQQHQQQRRTAHPHTPAGPDSSPSSSSSASLPPCGYLSGLPCPPCPRLLMRREVGGAGGRCGALSGAQMRHLACTSALPRYPRAVVDRLSSRAYIGQFSGDGQFFVAAFQDRRVRLYDVERGWRLRKDITTRMCRWTITDTCISPDQRFVIYSSIIPVVHLVEVGSVYDSVSSICNITQIHEPLNFDSGNGGFGIWSVKWSGDGREIVVGNNDASVVVMDVETKRVVASAAGHEDDVNAVAYADASPNIILSGSDDSTIKVWDRRTMSGPTQSSESSPSRRRPIPAGVLVGHTEGLTHLHSRADGQHVLSNAKDQTAKLWDLRMMAAGGSLRDAATASRLSGAHVPQFNWDYRWQEYPASGRVVTHPQDSSLQTFRGHTVQNTLIRAYFSPEHSTGQRFVYTGSADGAVHVYDVVSGQEVEGSPLRLHHKLVRDVSWHPYDPVLATVSWDGTVVRWDAVPPTHGSRALQVPGHDALNDDY</sequence>
<name>A0A9W6C0Q2_9CHLO</name>
<evidence type="ECO:0000256" key="1">
    <source>
        <dbReference type="ARBA" id="ARBA00022574"/>
    </source>
</evidence>
<feature type="compositionally biased region" description="Low complexity" evidence="4">
    <location>
        <begin position="89"/>
        <end position="101"/>
    </location>
</feature>
<reference evidence="5 6" key="1">
    <citation type="journal article" date="2023" name="Commun. Biol.">
        <title>Reorganization of the ancestral sex-determining regions during the evolution of trioecy in Pleodorina starrii.</title>
        <authorList>
            <person name="Takahashi K."/>
            <person name="Suzuki S."/>
            <person name="Kawai-Toyooka H."/>
            <person name="Yamamoto K."/>
            <person name="Hamaji T."/>
            <person name="Ootsuki R."/>
            <person name="Yamaguchi H."/>
            <person name="Kawachi M."/>
            <person name="Higashiyama T."/>
            <person name="Nozaki H."/>
        </authorList>
    </citation>
    <scope>NUCLEOTIDE SEQUENCE [LARGE SCALE GENOMIC DNA]</scope>
    <source>
        <strain evidence="5 6">NIES-4479</strain>
    </source>
</reference>
<dbReference type="PANTHER" id="PTHR19847:SF7">
    <property type="entry name" value="DDB1- AND CUL4-ASSOCIATED FACTOR 11"/>
    <property type="match status" value="1"/>
</dbReference>
<dbReference type="PRINTS" id="PR00320">
    <property type="entry name" value="GPROTEINBRPT"/>
</dbReference>
<feature type="compositionally biased region" description="Acidic residues" evidence="4">
    <location>
        <begin position="141"/>
        <end position="159"/>
    </location>
</feature>
<accession>A0A9W6C0Q2</accession>
<keyword evidence="6" id="KW-1185">Reference proteome</keyword>
<evidence type="ECO:0000313" key="6">
    <source>
        <dbReference type="Proteomes" id="UP001165080"/>
    </source>
</evidence>
<dbReference type="InterPro" id="IPR015943">
    <property type="entry name" value="WD40/YVTN_repeat-like_dom_sf"/>
</dbReference>
<feature type="region of interest" description="Disordered" evidence="4">
    <location>
        <begin position="1"/>
        <end position="170"/>
    </location>
</feature>
<evidence type="ECO:0000256" key="4">
    <source>
        <dbReference type="SAM" id="MobiDB-lite"/>
    </source>
</evidence>
<dbReference type="PROSITE" id="PS50082">
    <property type="entry name" value="WD_REPEATS_2"/>
    <property type="match status" value="3"/>
</dbReference>
<dbReference type="SMART" id="SM00320">
    <property type="entry name" value="WD40"/>
    <property type="match status" value="6"/>
</dbReference>
<comment type="caution">
    <text evidence="5">The sequence shown here is derived from an EMBL/GenBank/DDBJ whole genome shotgun (WGS) entry which is preliminary data.</text>
</comment>